<dbReference type="GO" id="GO:0005525">
    <property type="term" value="F:GTP binding"/>
    <property type="evidence" value="ECO:0007669"/>
    <property type="project" value="InterPro"/>
</dbReference>
<dbReference type="InterPro" id="IPR030394">
    <property type="entry name" value="G_HFLX_dom"/>
</dbReference>
<dbReference type="Pfam" id="PF01926">
    <property type="entry name" value="MMR_HSR1"/>
    <property type="match status" value="1"/>
</dbReference>
<accession>A0A392NG48</accession>
<dbReference type="GO" id="GO:0005737">
    <property type="term" value="C:cytoplasm"/>
    <property type="evidence" value="ECO:0007669"/>
    <property type="project" value="TreeGrafter"/>
</dbReference>
<dbReference type="SUPFAM" id="SSF52540">
    <property type="entry name" value="P-loop containing nucleoside triphosphate hydrolases"/>
    <property type="match status" value="1"/>
</dbReference>
<proteinExistence type="predicted"/>
<feature type="non-terminal residue" evidence="2">
    <location>
        <position position="1"/>
    </location>
</feature>
<dbReference type="PANTHER" id="PTHR10229">
    <property type="entry name" value="GTP-BINDING PROTEIN HFLX"/>
    <property type="match status" value="1"/>
</dbReference>
<gene>
    <name evidence="2" type="ORF">A2U01_0019313</name>
</gene>
<feature type="domain" description="Hflx-type G" evidence="1">
    <location>
        <begin position="1"/>
        <end position="98"/>
    </location>
</feature>
<evidence type="ECO:0000259" key="1">
    <source>
        <dbReference type="PROSITE" id="PS51705"/>
    </source>
</evidence>
<dbReference type="Gene3D" id="3.40.50.300">
    <property type="entry name" value="P-loop containing nucleotide triphosphate hydrolases"/>
    <property type="match status" value="1"/>
</dbReference>
<evidence type="ECO:0000313" key="3">
    <source>
        <dbReference type="Proteomes" id="UP000265520"/>
    </source>
</evidence>
<organism evidence="2 3">
    <name type="scientific">Trifolium medium</name>
    <dbReference type="NCBI Taxonomy" id="97028"/>
    <lineage>
        <taxon>Eukaryota</taxon>
        <taxon>Viridiplantae</taxon>
        <taxon>Streptophyta</taxon>
        <taxon>Embryophyta</taxon>
        <taxon>Tracheophyta</taxon>
        <taxon>Spermatophyta</taxon>
        <taxon>Magnoliopsida</taxon>
        <taxon>eudicotyledons</taxon>
        <taxon>Gunneridae</taxon>
        <taxon>Pentapetalae</taxon>
        <taxon>rosids</taxon>
        <taxon>fabids</taxon>
        <taxon>Fabales</taxon>
        <taxon>Fabaceae</taxon>
        <taxon>Papilionoideae</taxon>
        <taxon>50 kb inversion clade</taxon>
        <taxon>NPAAA clade</taxon>
        <taxon>Hologalegina</taxon>
        <taxon>IRL clade</taxon>
        <taxon>Trifolieae</taxon>
        <taxon>Trifolium</taxon>
    </lineage>
</organism>
<reference evidence="2 3" key="1">
    <citation type="journal article" date="2018" name="Front. Plant Sci.">
        <title>Red Clover (Trifolium pratense) and Zigzag Clover (T. medium) - A Picture of Genomic Similarities and Differences.</title>
        <authorList>
            <person name="Dluhosova J."/>
            <person name="Istvanek J."/>
            <person name="Nedelnik J."/>
            <person name="Repkova J."/>
        </authorList>
    </citation>
    <scope>NUCLEOTIDE SEQUENCE [LARGE SCALE GENOMIC DNA]</scope>
    <source>
        <strain evidence="3">cv. 10/8</strain>
        <tissue evidence="2">Leaf</tissue>
    </source>
</reference>
<dbReference type="AlphaFoldDB" id="A0A392NG48"/>
<sequence length="98" mass="10756">SLGRGMATIPMFTAVISYMKNGKEFLLTDTVGFIQKLPTTLVAAFRATLEEISESSLLVHVIDISHPLAEQQINAVDKVLSELDVSSIPRLIVWNKVS</sequence>
<dbReference type="PROSITE" id="PS51705">
    <property type="entry name" value="G_HFLX"/>
    <property type="match status" value="1"/>
</dbReference>
<dbReference type="InterPro" id="IPR027417">
    <property type="entry name" value="P-loop_NTPase"/>
</dbReference>
<dbReference type="InterPro" id="IPR006073">
    <property type="entry name" value="GTP-bd"/>
</dbReference>
<dbReference type="GO" id="GO:0043022">
    <property type="term" value="F:ribosome binding"/>
    <property type="evidence" value="ECO:0007669"/>
    <property type="project" value="TreeGrafter"/>
</dbReference>
<comment type="caution">
    <text evidence="2">The sequence shown here is derived from an EMBL/GenBank/DDBJ whole genome shotgun (WGS) entry which is preliminary data.</text>
</comment>
<evidence type="ECO:0000313" key="2">
    <source>
        <dbReference type="EMBL" id="MCH98313.1"/>
    </source>
</evidence>
<dbReference type="Proteomes" id="UP000265520">
    <property type="component" value="Unassembled WGS sequence"/>
</dbReference>
<protein>
    <submittedName>
        <fullName evidence="2">GTPase HflX-like</fullName>
    </submittedName>
</protein>
<dbReference type="EMBL" id="LXQA010037265">
    <property type="protein sequence ID" value="MCH98313.1"/>
    <property type="molecule type" value="Genomic_DNA"/>
</dbReference>
<dbReference type="InterPro" id="IPR016496">
    <property type="entry name" value="GTPase_HflX"/>
</dbReference>
<dbReference type="PANTHER" id="PTHR10229:SF0">
    <property type="entry name" value="GTP-BINDING PROTEIN 6-RELATED"/>
    <property type="match status" value="1"/>
</dbReference>
<name>A0A392NG48_9FABA</name>
<keyword evidence="3" id="KW-1185">Reference proteome</keyword>